<accession>A0A6G0VGS2</accession>
<organism evidence="1 2">
    <name type="scientific">Aphis craccivora</name>
    <name type="common">Cowpea aphid</name>
    <dbReference type="NCBI Taxonomy" id="307492"/>
    <lineage>
        <taxon>Eukaryota</taxon>
        <taxon>Metazoa</taxon>
        <taxon>Ecdysozoa</taxon>
        <taxon>Arthropoda</taxon>
        <taxon>Hexapoda</taxon>
        <taxon>Insecta</taxon>
        <taxon>Pterygota</taxon>
        <taxon>Neoptera</taxon>
        <taxon>Paraneoptera</taxon>
        <taxon>Hemiptera</taxon>
        <taxon>Sternorrhyncha</taxon>
        <taxon>Aphidomorpha</taxon>
        <taxon>Aphidoidea</taxon>
        <taxon>Aphididae</taxon>
        <taxon>Aphidini</taxon>
        <taxon>Aphis</taxon>
        <taxon>Aphis</taxon>
    </lineage>
</organism>
<dbReference type="AlphaFoldDB" id="A0A6G0VGS2"/>
<reference evidence="1 2" key="1">
    <citation type="submission" date="2019-08" db="EMBL/GenBank/DDBJ databases">
        <title>Whole genome of Aphis craccivora.</title>
        <authorList>
            <person name="Voronova N.V."/>
            <person name="Shulinski R.S."/>
            <person name="Bandarenka Y.V."/>
            <person name="Zhorov D.G."/>
            <person name="Warner D."/>
        </authorList>
    </citation>
    <scope>NUCLEOTIDE SEQUENCE [LARGE SCALE GENOMIC DNA]</scope>
    <source>
        <strain evidence="1">180601</strain>
        <tissue evidence="1">Whole Body</tissue>
    </source>
</reference>
<evidence type="ECO:0000313" key="2">
    <source>
        <dbReference type="Proteomes" id="UP000478052"/>
    </source>
</evidence>
<dbReference type="EMBL" id="VUJU01017568">
    <property type="protein sequence ID" value="KAF0682279.1"/>
    <property type="molecule type" value="Genomic_DNA"/>
</dbReference>
<dbReference type="Proteomes" id="UP000478052">
    <property type="component" value="Unassembled WGS sequence"/>
</dbReference>
<sequence>MFVIMNFLYYITTNHISWHQKHGLYRNMVHNCNHLFSSAFYLDGDWFSITSKINEMKKPQTLKPSTA</sequence>
<gene>
    <name evidence="1" type="ORF">FWK35_00035491</name>
</gene>
<evidence type="ECO:0000313" key="1">
    <source>
        <dbReference type="EMBL" id="KAF0682279.1"/>
    </source>
</evidence>
<name>A0A6G0VGS2_APHCR</name>
<keyword evidence="2" id="KW-1185">Reference proteome</keyword>
<comment type="caution">
    <text evidence="1">The sequence shown here is derived from an EMBL/GenBank/DDBJ whole genome shotgun (WGS) entry which is preliminary data.</text>
</comment>
<proteinExistence type="predicted"/>
<protein>
    <submittedName>
        <fullName evidence="1">Uncharacterized protein</fullName>
    </submittedName>
</protein>